<dbReference type="RefSeq" id="WP_118999115.1">
    <property type="nucleotide sequence ID" value="NZ_QWGP01000001.1"/>
</dbReference>
<proteinExistence type="predicted"/>
<gene>
    <name evidence="1" type="ORF">D1114_01660</name>
</gene>
<dbReference type="AlphaFoldDB" id="A0AAX1USB4"/>
<comment type="caution">
    <text evidence="1">The sequence shown here is derived from an EMBL/GenBank/DDBJ whole genome shotgun (WGS) entry which is preliminary data.</text>
</comment>
<accession>A0AAX1USB4</accession>
<protein>
    <submittedName>
        <fullName evidence="1">DUF2948 family protein</fullName>
    </submittedName>
</protein>
<dbReference type="InterPro" id="IPR021335">
    <property type="entry name" value="DUF2948"/>
</dbReference>
<name>A0AAX1USB4_CERSP</name>
<evidence type="ECO:0000313" key="2">
    <source>
        <dbReference type="Proteomes" id="UP000266305"/>
    </source>
</evidence>
<evidence type="ECO:0000313" key="1">
    <source>
        <dbReference type="EMBL" id="RHZ98819.1"/>
    </source>
</evidence>
<dbReference type="Pfam" id="PF11164">
    <property type="entry name" value="DUF2948"/>
    <property type="match status" value="1"/>
</dbReference>
<dbReference type="Proteomes" id="UP000266305">
    <property type="component" value="Unassembled WGS sequence"/>
</dbReference>
<dbReference type="EMBL" id="QWGP01000001">
    <property type="protein sequence ID" value="RHZ98819.1"/>
    <property type="molecule type" value="Genomic_DNA"/>
</dbReference>
<sequence length="159" mass="17509">MADARFEDAGGEAPLYLGAETPEDLGVISALVQDAVLPAGEMRWLPRKRRFALLLNRFRWEDREAAERDRRPYERVQSVLAIDEVLSVRTQGFDRSDADLVLSLLAVEFEPGADGGGRILLVLAGDGAVALEVEALEVVLRDVTRPYAAPSGRVPDHRD</sequence>
<reference evidence="1 2" key="1">
    <citation type="submission" date="2018-08" db="EMBL/GenBank/DDBJ databases">
        <title>Draft genome sequence of Rhodobacter sphaeroides FY.</title>
        <authorList>
            <person name="Rayyan A."/>
            <person name="Meyer T.E."/>
            <person name="Kyndt J.A."/>
        </authorList>
    </citation>
    <scope>NUCLEOTIDE SEQUENCE [LARGE SCALE GENOMIC DNA]</scope>
    <source>
        <strain evidence="1 2">FY</strain>
    </source>
</reference>
<organism evidence="1 2">
    <name type="scientific">Cereibacter sphaeroides</name>
    <name type="common">Rhodobacter sphaeroides</name>
    <dbReference type="NCBI Taxonomy" id="1063"/>
    <lineage>
        <taxon>Bacteria</taxon>
        <taxon>Pseudomonadati</taxon>
        <taxon>Pseudomonadota</taxon>
        <taxon>Alphaproteobacteria</taxon>
        <taxon>Rhodobacterales</taxon>
        <taxon>Paracoccaceae</taxon>
        <taxon>Cereibacter</taxon>
    </lineage>
</organism>